<dbReference type="PANTHER" id="PTHR11224:SF10">
    <property type="entry name" value="IP09428P-RELATED"/>
    <property type="match status" value="1"/>
</dbReference>
<name>A0A811SF68_9POAL</name>
<evidence type="ECO:0000256" key="3">
    <source>
        <dbReference type="ARBA" id="ARBA00022833"/>
    </source>
</evidence>
<keyword evidence="1 5" id="KW-0479">Metal-binding</keyword>
<dbReference type="Gene3D" id="4.10.1000.10">
    <property type="entry name" value="Zinc finger, CCCH-type"/>
    <property type="match status" value="1"/>
</dbReference>
<protein>
    <recommendedName>
        <fullName evidence="7">C3H1-type domain-containing protein</fullName>
    </recommendedName>
</protein>
<dbReference type="EMBL" id="CAJGYO010000019">
    <property type="protein sequence ID" value="CAD6339465.1"/>
    <property type="molecule type" value="Genomic_DNA"/>
</dbReference>
<evidence type="ECO:0000313" key="9">
    <source>
        <dbReference type="Proteomes" id="UP000604825"/>
    </source>
</evidence>
<keyword evidence="2 5" id="KW-0863">Zinc-finger</keyword>
<feature type="zinc finger region" description="C3H1-type" evidence="5">
    <location>
        <begin position="235"/>
        <end position="264"/>
    </location>
</feature>
<organism evidence="8 9">
    <name type="scientific">Miscanthus lutarioriparius</name>
    <dbReference type="NCBI Taxonomy" id="422564"/>
    <lineage>
        <taxon>Eukaryota</taxon>
        <taxon>Viridiplantae</taxon>
        <taxon>Streptophyta</taxon>
        <taxon>Embryophyta</taxon>
        <taxon>Tracheophyta</taxon>
        <taxon>Spermatophyta</taxon>
        <taxon>Magnoliopsida</taxon>
        <taxon>Liliopsida</taxon>
        <taxon>Poales</taxon>
        <taxon>Poaceae</taxon>
        <taxon>PACMAD clade</taxon>
        <taxon>Panicoideae</taxon>
        <taxon>Andropogonodae</taxon>
        <taxon>Andropogoneae</taxon>
        <taxon>Saccharinae</taxon>
        <taxon>Miscanthus</taxon>
    </lineage>
</organism>
<dbReference type="GO" id="GO:0008270">
    <property type="term" value="F:zinc ion binding"/>
    <property type="evidence" value="ECO:0007669"/>
    <property type="project" value="UniProtKB-KW"/>
</dbReference>
<dbReference type="PROSITE" id="PS50103">
    <property type="entry name" value="ZF_C3H1"/>
    <property type="match status" value="2"/>
</dbReference>
<accession>A0A811SF68</accession>
<dbReference type="OrthoDB" id="411372at2759"/>
<keyword evidence="4" id="KW-0238">DNA-binding</keyword>
<evidence type="ECO:0000259" key="7">
    <source>
        <dbReference type="PROSITE" id="PS50103"/>
    </source>
</evidence>
<dbReference type="InterPro" id="IPR045072">
    <property type="entry name" value="MKRN-like"/>
</dbReference>
<evidence type="ECO:0000313" key="8">
    <source>
        <dbReference type="EMBL" id="CAD6339465.1"/>
    </source>
</evidence>
<dbReference type="GO" id="GO:0003677">
    <property type="term" value="F:DNA binding"/>
    <property type="evidence" value="ECO:0007669"/>
    <property type="project" value="UniProtKB-KW"/>
</dbReference>
<feature type="domain" description="C3H1-type" evidence="7">
    <location>
        <begin position="69"/>
        <end position="96"/>
    </location>
</feature>
<gene>
    <name evidence="8" type="ORF">NCGR_LOCUS63563</name>
</gene>
<dbReference type="SUPFAM" id="SSF90229">
    <property type="entry name" value="CCCH zinc finger"/>
    <property type="match status" value="1"/>
</dbReference>
<reference evidence="8" key="1">
    <citation type="submission" date="2020-10" db="EMBL/GenBank/DDBJ databases">
        <authorList>
            <person name="Han B."/>
            <person name="Lu T."/>
            <person name="Zhao Q."/>
            <person name="Huang X."/>
            <person name="Zhao Y."/>
        </authorList>
    </citation>
    <scope>NUCLEOTIDE SEQUENCE</scope>
</reference>
<evidence type="ECO:0000256" key="2">
    <source>
        <dbReference type="ARBA" id="ARBA00022771"/>
    </source>
</evidence>
<dbReference type="SMART" id="SM00356">
    <property type="entry name" value="ZnF_C3H1"/>
    <property type="match status" value="2"/>
</dbReference>
<dbReference type="InterPro" id="IPR036855">
    <property type="entry name" value="Znf_CCCH_sf"/>
</dbReference>
<feature type="region of interest" description="Disordered" evidence="6">
    <location>
        <begin position="96"/>
        <end position="116"/>
    </location>
</feature>
<comment type="caution">
    <text evidence="8">The sequence shown here is derived from an EMBL/GenBank/DDBJ whole genome shotgun (WGS) entry which is preliminary data.</text>
</comment>
<dbReference type="GO" id="GO:0000209">
    <property type="term" value="P:protein polyubiquitination"/>
    <property type="evidence" value="ECO:0007669"/>
    <property type="project" value="InterPro"/>
</dbReference>
<evidence type="ECO:0000256" key="4">
    <source>
        <dbReference type="ARBA" id="ARBA00023125"/>
    </source>
</evidence>
<feature type="domain" description="C3H1-type" evidence="7">
    <location>
        <begin position="235"/>
        <end position="264"/>
    </location>
</feature>
<sequence>MSKVPLAVGTEAAIVAATGTGTIPASRFRIHRCRSASSSCMLLFPHLPVRWWPNQSPPGHRAPRASSDTAANKVCTFYQKGACSYGSRCRYDHVKVSRNPTVPPPPPTSSAARRVTSTSLQLLSSSQPHTGHQTDSSNQRHQISVDVLAHSASKPAWRNDFQHDIVSDDGIDWSSNRNLLNQTSLKPADLPICSFAAALRACPICRKLSYYVIPSVLWYFSKEEKEEITESYKSKLKSIDCKYFDFGTGSCPFGTSCFYRHAYRDGRLEEVVLWHLDADDGSTVIAKDIRLSDFLIWMHL</sequence>
<evidence type="ECO:0000256" key="1">
    <source>
        <dbReference type="ARBA" id="ARBA00022723"/>
    </source>
</evidence>
<evidence type="ECO:0000256" key="5">
    <source>
        <dbReference type="PROSITE-ProRule" id="PRU00723"/>
    </source>
</evidence>
<proteinExistence type="predicted"/>
<dbReference type="Pfam" id="PF14608">
    <property type="entry name" value="zf-CCCH_2"/>
    <property type="match status" value="1"/>
</dbReference>
<dbReference type="InterPro" id="IPR000571">
    <property type="entry name" value="Znf_CCCH"/>
</dbReference>
<evidence type="ECO:0000256" key="6">
    <source>
        <dbReference type="SAM" id="MobiDB-lite"/>
    </source>
</evidence>
<dbReference type="PANTHER" id="PTHR11224">
    <property type="entry name" value="MAKORIN-RELATED"/>
    <property type="match status" value="1"/>
</dbReference>
<feature type="zinc finger region" description="C3H1-type" evidence="5">
    <location>
        <begin position="69"/>
        <end position="96"/>
    </location>
</feature>
<dbReference type="Proteomes" id="UP000604825">
    <property type="component" value="Unassembled WGS sequence"/>
</dbReference>
<dbReference type="GO" id="GO:0061630">
    <property type="term" value="F:ubiquitin protein ligase activity"/>
    <property type="evidence" value="ECO:0007669"/>
    <property type="project" value="InterPro"/>
</dbReference>
<keyword evidence="3 5" id="KW-0862">Zinc</keyword>
<dbReference type="AlphaFoldDB" id="A0A811SF68"/>
<keyword evidence="9" id="KW-1185">Reference proteome</keyword>
<dbReference type="Pfam" id="PF00642">
    <property type="entry name" value="zf-CCCH"/>
    <property type="match status" value="1"/>
</dbReference>